<sequence length="537" mass="58118">MAAPGRCAAVPGTIMDLDRMSVVLRPRGPWEGIDLGFALGRAWFPTLWGLWWCSALPVGLLALPLCGARADWWLLLLWWFKPLYEAPLIWWISRSLFGERSPLGRAWQLQRAAWTRHLLPYLLWRRLAARRSLNLTIGLLEGLDGAALRQRRRVLGDGAGAAWLTLICYHFEAILWGGLLLTLVYLIPTGLPEGLAGLDLGAALTDSQSWPYWLSGGFYLLACSVIAPFYCCAGFALYIGRRTELEAWDLELAFRRAAPDATAGAPEKGAARPGRRGSPRTAVSAGLLCAAVLAAWPGPPVGADPLPPLPAPAPARALIAEVLADADFGRTRTESVWTYIGPDEETAAPDPTWLKDLADFAVFLGRLVKGLLVVLAVIAVALLIRRILRDWQPGAWRRRRPARRPAPAAPESLGADADPDAAGLARAVRARLAAGDPRGALALLYRGSIGHLGRRGLRIPDGATEGECLRLAAGHPGTGDLAPLRHLTRDWQALAYAQQAPDPERIAARLDDWLRWTGSAAPAGEPRVPAGSDADGR</sequence>
<keyword evidence="2" id="KW-1133">Transmembrane helix</keyword>
<feature type="transmembrane region" description="Helical" evidence="2">
    <location>
        <begin position="282"/>
        <end position="299"/>
    </location>
</feature>
<keyword evidence="5" id="KW-1185">Reference proteome</keyword>
<evidence type="ECO:0000256" key="2">
    <source>
        <dbReference type="SAM" id="Phobius"/>
    </source>
</evidence>
<evidence type="ECO:0000256" key="1">
    <source>
        <dbReference type="SAM" id="MobiDB-lite"/>
    </source>
</evidence>
<dbReference type="EMBL" id="CP020370">
    <property type="protein sequence ID" value="AUB84351.1"/>
    <property type="molecule type" value="Genomic_DNA"/>
</dbReference>
<dbReference type="Proteomes" id="UP000232638">
    <property type="component" value="Chromosome"/>
</dbReference>
<keyword evidence="2" id="KW-0472">Membrane</keyword>
<feature type="region of interest" description="Disordered" evidence="1">
    <location>
        <begin position="398"/>
        <end position="418"/>
    </location>
</feature>
<evidence type="ECO:0000313" key="5">
    <source>
        <dbReference type="Proteomes" id="UP000232638"/>
    </source>
</evidence>
<feature type="transmembrane region" description="Helical" evidence="2">
    <location>
        <begin position="161"/>
        <end position="187"/>
    </location>
</feature>
<feature type="transmembrane region" description="Helical" evidence="2">
    <location>
        <begin position="360"/>
        <end position="384"/>
    </location>
</feature>
<dbReference type="Pfam" id="PF13559">
    <property type="entry name" value="DUF4129"/>
    <property type="match status" value="1"/>
</dbReference>
<gene>
    <name evidence="4" type="ORF">THSYN_27720</name>
</gene>
<organism evidence="4 5">
    <name type="scientific">Candidatus Thiodictyon syntrophicum</name>
    <dbReference type="NCBI Taxonomy" id="1166950"/>
    <lineage>
        <taxon>Bacteria</taxon>
        <taxon>Pseudomonadati</taxon>
        <taxon>Pseudomonadota</taxon>
        <taxon>Gammaproteobacteria</taxon>
        <taxon>Chromatiales</taxon>
        <taxon>Chromatiaceae</taxon>
        <taxon>Thiodictyon</taxon>
    </lineage>
</organism>
<evidence type="ECO:0000259" key="3">
    <source>
        <dbReference type="Pfam" id="PF13559"/>
    </source>
</evidence>
<dbReference type="AlphaFoldDB" id="A0A2K8UGW1"/>
<evidence type="ECO:0000313" key="4">
    <source>
        <dbReference type="EMBL" id="AUB84351.1"/>
    </source>
</evidence>
<dbReference type="InterPro" id="IPR025403">
    <property type="entry name" value="TgpA-like_C"/>
</dbReference>
<feature type="compositionally biased region" description="Low complexity" evidence="1">
    <location>
        <begin position="405"/>
        <end position="418"/>
    </location>
</feature>
<feature type="transmembrane region" description="Helical" evidence="2">
    <location>
        <begin position="218"/>
        <end position="239"/>
    </location>
</feature>
<reference evidence="4 5" key="1">
    <citation type="submission" date="2017-03" db="EMBL/GenBank/DDBJ databases">
        <title>Complete genome sequence of Candidatus 'Thiodictyon syntrophicum' sp. nov. strain Cad16T, a photolithoautotroph purple sulfur bacterium isolated from an alpine meromictic lake.</title>
        <authorList>
            <person name="Luedin S.M."/>
            <person name="Pothier J.F."/>
            <person name="Danza F."/>
            <person name="Storelli N."/>
            <person name="Wittwer M."/>
            <person name="Tonolla M."/>
        </authorList>
    </citation>
    <scope>NUCLEOTIDE SEQUENCE [LARGE SCALE GENOMIC DNA]</scope>
    <source>
        <strain evidence="4 5">Cad16T</strain>
    </source>
</reference>
<protein>
    <recommendedName>
        <fullName evidence="3">Protein-glutamine gamma-glutamyltransferase-like C-terminal domain-containing protein</fullName>
    </recommendedName>
</protein>
<accession>A0A2K8UGW1</accession>
<proteinExistence type="predicted"/>
<keyword evidence="2" id="KW-0812">Transmembrane</keyword>
<name>A0A2K8UGW1_9GAMM</name>
<dbReference type="KEGG" id="tsy:THSYN_27720"/>
<feature type="domain" description="Protein-glutamine gamma-glutamyltransferase-like C-terminal" evidence="3">
    <location>
        <begin position="444"/>
        <end position="512"/>
    </location>
</feature>